<protein>
    <recommendedName>
        <fullName evidence="3">Prolamin-like domain-containing protein</fullName>
    </recommendedName>
</protein>
<evidence type="ECO:0000256" key="2">
    <source>
        <dbReference type="SAM" id="SignalP"/>
    </source>
</evidence>
<accession>A0A565ARJ7</accession>
<dbReference type="Proteomes" id="UP000489600">
    <property type="component" value="Unassembled WGS sequence"/>
</dbReference>
<keyword evidence="1 2" id="KW-0732">Signal</keyword>
<evidence type="ECO:0000313" key="4">
    <source>
        <dbReference type="EMBL" id="VVA91238.1"/>
    </source>
</evidence>
<name>A0A565ARJ7_9BRAS</name>
<dbReference type="Pfam" id="PF05617">
    <property type="entry name" value="Prolamin_like"/>
    <property type="match status" value="1"/>
</dbReference>
<proteinExistence type="predicted"/>
<evidence type="ECO:0000313" key="5">
    <source>
        <dbReference type="Proteomes" id="UP000489600"/>
    </source>
</evidence>
<keyword evidence="5" id="KW-1185">Reference proteome</keyword>
<dbReference type="InterPro" id="IPR008502">
    <property type="entry name" value="Prolamin-like"/>
</dbReference>
<dbReference type="PANTHER" id="PTHR31951:SF27">
    <property type="entry name" value="BIFUNCTIONAL INHIBITOR_LIPID-TRANSFER PROTEIN_SEED STORAGE 2S ALBUMIN SUPERFAMILY PROTEIN-RELATED"/>
    <property type="match status" value="1"/>
</dbReference>
<gene>
    <name evidence="4" type="ORF">ANE_LOCUS1683</name>
</gene>
<dbReference type="PANTHER" id="PTHR31951">
    <property type="entry name" value="BIFUNCTIONAL INHIBITOR/LIPID-TRANSFER PROTEIN/SEED STORAGE 2S ALBUMIN SUPERFAMILY PROTEIN-RELATED"/>
    <property type="match status" value="1"/>
</dbReference>
<dbReference type="EMBL" id="CABITT030000001">
    <property type="protein sequence ID" value="VVA91238.1"/>
    <property type="molecule type" value="Genomic_DNA"/>
</dbReference>
<dbReference type="AlphaFoldDB" id="A0A565ARJ7"/>
<evidence type="ECO:0000256" key="1">
    <source>
        <dbReference type="ARBA" id="ARBA00022729"/>
    </source>
</evidence>
<organism evidence="4 5">
    <name type="scientific">Arabis nemorensis</name>
    <dbReference type="NCBI Taxonomy" id="586526"/>
    <lineage>
        <taxon>Eukaryota</taxon>
        <taxon>Viridiplantae</taxon>
        <taxon>Streptophyta</taxon>
        <taxon>Embryophyta</taxon>
        <taxon>Tracheophyta</taxon>
        <taxon>Spermatophyta</taxon>
        <taxon>Magnoliopsida</taxon>
        <taxon>eudicotyledons</taxon>
        <taxon>Gunneridae</taxon>
        <taxon>Pentapetalae</taxon>
        <taxon>rosids</taxon>
        <taxon>malvids</taxon>
        <taxon>Brassicales</taxon>
        <taxon>Brassicaceae</taxon>
        <taxon>Arabideae</taxon>
        <taxon>Arabis</taxon>
    </lineage>
</organism>
<comment type="caution">
    <text evidence="4">The sequence shown here is derived from an EMBL/GenBank/DDBJ whole genome shotgun (WGS) entry which is preliminary data.</text>
</comment>
<feature type="domain" description="Prolamin-like" evidence="3">
    <location>
        <begin position="31"/>
        <end position="102"/>
    </location>
</feature>
<reference evidence="4" key="1">
    <citation type="submission" date="2019-07" db="EMBL/GenBank/DDBJ databases">
        <authorList>
            <person name="Dittberner H."/>
        </authorList>
    </citation>
    <scope>NUCLEOTIDE SEQUENCE [LARGE SCALE GENOMIC DNA]</scope>
</reference>
<feature type="signal peptide" evidence="2">
    <location>
        <begin position="1"/>
        <end position="19"/>
    </location>
</feature>
<feature type="chain" id="PRO_5021873034" description="Prolamin-like domain-containing protein" evidence="2">
    <location>
        <begin position="20"/>
        <end position="108"/>
    </location>
</feature>
<sequence>MATIFVVLALVYASVPAFAVEEGEARKLWDTCLLKITPKCALDIIAYVFGNGAISDSCCHDLVQEGRLCHDTLIHYISDRPHLRANESQYLKKSDQLWTRCVSTSKIV</sequence>
<evidence type="ECO:0000259" key="3">
    <source>
        <dbReference type="Pfam" id="PF05617"/>
    </source>
</evidence>
<dbReference type="OrthoDB" id="1029658at2759"/>